<reference evidence="2" key="1">
    <citation type="submission" date="2021-06" db="EMBL/GenBank/DDBJ databases">
        <authorList>
            <person name="Kallberg Y."/>
            <person name="Tangrot J."/>
            <person name="Rosling A."/>
        </authorList>
    </citation>
    <scope>NUCLEOTIDE SEQUENCE</scope>
    <source>
        <strain evidence="2">MA453B</strain>
    </source>
</reference>
<name>A0A9N9IP10_9GLOM</name>
<proteinExistence type="predicted"/>
<gene>
    <name evidence="2" type="ORF">DERYTH_LOCUS16264</name>
</gene>
<protein>
    <submittedName>
        <fullName evidence="2">21308_t:CDS:1</fullName>
    </submittedName>
</protein>
<dbReference type="Pfam" id="PF03184">
    <property type="entry name" value="DDE_1"/>
    <property type="match status" value="1"/>
</dbReference>
<evidence type="ECO:0000259" key="1">
    <source>
        <dbReference type="Pfam" id="PF03184"/>
    </source>
</evidence>
<organism evidence="2 3">
    <name type="scientific">Dentiscutata erythropus</name>
    <dbReference type="NCBI Taxonomy" id="1348616"/>
    <lineage>
        <taxon>Eukaryota</taxon>
        <taxon>Fungi</taxon>
        <taxon>Fungi incertae sedis</taxon>
        <taxon>Mucoromycota</taxon>
        <taxon>Glomeromycotina</taxon>
        <taxon>Glomeromycetes</taxon>
        <taxon>Diversisporales</taxon>
        <taxon>Gigasporaceae</taxon>
        <taxon>Dentiscutata</taxon>
    </lineage>
</organism>
<comment type="caution">
    <text evidence="2">The sequence shown here is derived from an EMBL/GenBank/DDBJ whole genome shotgun (WGS) entry which is preliminary data.</text>
</comment>
<sequence>TKDQRLTSEIINPDKKRNRSITVPELKLALKEFVLTYQHKTVLSDLILIEKAKLLASWLHKFKEHNEIGREKLHGEVESVDNDAIIRELLLLQNKSTQHLSGCKKDKERITIALCANANGLHKLKPLIIGKYAKLQFPVEDQIIINLVETFKKTDNKNDKNQEAADDSIKKEIISPNVALKSLENIHTYLLQQEGASEYIKLVGTIEKLSMDDNEDFYYDDDLDFINLLYY</sequence>
<feature type="domain" description="DDE-1" evidence="1">
    <location>
        <begin position="107"/>
        <end position="136"/>
    </location>
</feature>
<dbReference type="Proteomes" id="UP000789405">
    <property type="component" value="Unassembled WGS sequence"/>
</dbReference>
<dbReference type="AlphaFoldDB" id="A0A9N9IP10"/>
<dbReference type="GO" id="GO:0003676">
    <property type="term" value="F:nucleic acid binding"/>
    <property type="evidence" value="ECO:0007669"/>
    <property type="project" value="InterPro"/>
</dbReference>
<keyword evidence="3" id="KW-1185">Reference proteome</keyword>
<dbReference type="EMBL" id="CAJVPY010013998">
    <property type="protein sequence ID" value="CAG8744010.1"/>
    <property type="molecule type" value="Genomic_DNA"/>
</dbReference>
<dbReference type="OrthoDB" id="2433378at2759"/>
<evidence type="ECO:0000313" key="3">
    <source>
        <dbReference type="Proteomes" id="UP000789405"/>
    </source>
</evidence>
<dbReference type="InterPro" id="IPR004875">
    <property type="entry name" value="DDE_SF_endonuclease_dom"/>
</dbReference>
<feature type="non-terminal residue" evidence="2">
    <location>
        <position position="231"/>
    </location>
</feature>
<accession>A0A9N9IP10</accession>
<evidence type="ECO:0000313" key="2">
    <source>
        <dbReference type="EMBL" id="CAG8744010.1"/>
    </source>
</evidence>